<dbReference type="GO" id="GO:0003824">
    <property type="term" value="F:catalytic activity"/>
    <property type="evidence" value="ECO:0007669"/>
    <property type="project" value="InterPro"/>
</dbReference>
<dbReference type="PANTHER" id="PTHR11748:SF103">
    <property type="entry name" value="GLYCOLATE OXIDASE SUBUNIT GLCE"/>
    <property type="match status" value="1"/>
</dbReference>
<dbReference type="SUPFAM" id="SSF55103">
    <property type="entry name" value="FAD-linked oxidases, C-terminal domain"/>
    <property type="match status" value="1"/>
</dbReference>
<keyword evidence="5" id="KW-1185">Reference proteome</keyword>
<dbReference type="EMBL" id="CP042906">
    <property type="protein sequence ID" value="QEX18903.1"/>
    <property type="molecule type" value="Genomic_DNA"/>
</dbReference>
<dbReference type="GO" id="GO:0071949">
    <property type="term" value="F:FAD binding"/>
    <property type="evidence" value="ECO:0007669"/>
    <property type="project" value="InterPro"/>
</dbReference>
<proteinExistence type="predicted"/>
<dbReference type="PANTHER" id="PTHR11748">
    <property type="entry name" value="D-LACTATE DEHYDROGENASE"/>
    <property type="match status" value="1"/>
</dbReference>
<accession>A0A5J6MNK4</accession>
<evidence type="ECO:0000256" key="1">
    <source>
        <dbReference type="ARBA" id="ARBA00022630"/>
    </source>
</evidence>
<dbReference type="PROSITE" id="PS51387">
    <property type="entry name" value="FAD_PCMH"/>
    <property type="match status" value="1"/>
</dbReference>
<dbReference type="Pfam" id="PF01565">
    <property type="entry name" value="FAD_binding_4"/>
    <property type="match status" value="1"/>
</dbReference>
<feature type="domain" description="FAD-binding PCMH-type" evidence="3">
    <location>
        <begin position="1"/>
        <end position="183"/>
    </location>
</feature>
<gene>
    <name evidence="4" type="primary">glcE</name>
    <name evidence="4" type="ORF">FRZ44_42140</name>
</gene>
<evidence type="ECO:0000313" key="4">
    <source>
        <dbReference type="EMBL" id="QEX18903.1"/>
    </source>
</evidence>
<dbReference type="InterPro" id="IPR016164">
    <property type="entry name" value="FAD-linked_Oxase-like_C"/>
</dbReference>
<name>A0A5J6MNK4_9PROT</name>
<evidence type="ECO:0000259" key="3">
    <source>
        <dbReference type="PROSITE" id="PS51387"/>
    </source>
</evidence>
<sequence length="413" mass="42786">MIETIRPLSIEELRAAVAGAAERAIPLEILGRGSKRELGNPVEAQAVIDLSRLAGIQLYEPDELVLKAGAGTSLAEIEAVIAQRGQILAFEPPDLAPLYGGPAGSGSIGGAVACNLAGPRRLKAGAARDHFLGFVAVSGRGEVFKAGGRVVKNVTGYDLPKLLAGSHGTLAVMTEITVRVHPAPEISRTLMLVGLDDARAIEAMAVALGSPHEISGAAHLPAGEAGLSAVDRVAETGAGVTALRVEGPPASVNYRVGALAAWLQSFGAPTLTLEPAESATLWREIRDVSNFAAARLDPRMPLWRLSVPPSEAPRVVAAIQSARPGARHLYDWGGGLIWLALPHAPDAHAAIVRGALQGQGGAPAGHATLIRAELAVRQAVPVFEPEAPALAALSRRVKASFDPLAILNRGRMG</sequence>
<organism evidence="4 5">
    <name type="scientific">Hypericibacter terrae</name>
    <dbReference type="NCBI Taxonomy" id="2602015"/>
    <lineage>
        <taxon>Bacteria</taxon>
        <taxon>Pseudomonadati</taxon>
        <taxon>Pseudomonadota</taxon>
        <taxon>Alphaproteobacteria</taxon>
        <taxon>Rhodospirillales</taxon>
        <taxon>Dongiaceae</taxon>
        <taxon>Hypericibacter</taxon>
    </lineage>
</organism>
<dbReference type="InterPro" id="IPR036318">
    <property type="entry name" value="FAD-bd_PCMH-like_sf"/>
</dbReference>
<evidence type="ECO:0000313" key="5">
    <source>
        <dbReference type="Proteomes" id="UP000326202"/>
    </source>
</evidence>
<protein>
    <submittedName>
        <fullName evidence="4">2-hydroxy-acid oxidase</fullName>
    </submittedName>
</protein>
<dbReference type="AlphaFoldDB" id="A0A5J6MNK4"/>
<dbReference type="InterPro" id="IPR006094">
    <property type="entry name" value="Oxid_FAD_bind_N"/>
</dbReference>
<dbReference type="InterPro" id="IPR016169">
    <property type="entry name" value="FAD-bd_PCMH_sub2"/>
</dbReference>
<keyword evidence="1" id="KW-0285">Flavoprotein</keyword>
<dbReference type="InterPro" id="IPR016166">
    <property type="entry name" value="FAD-bd_PCMH"/>
</dbReference>
<keyword evidence="2" id="KW-0274">FAD</keyword>
<dbReference type="KEGG" id="htq:FRZ44_42140"/>
<dbReference type="OrthoDB" id="9811557at2"/>
<dbReference type="SUPFAM" id="SSF56176">
    <property type="entry name" value="FAD-binding/transporter-associated domain-like"/>
    <property type="match status" value="1"/>
</dbReference>
<dbReference type="RefSeq" id="WP_151179013.1">
    <property type="nucleotide sequence ID" value="NZ_CP042906.1"/>
</dbReference>
<dbReference type="Proteomes" id="UP000326202">
    <property type="component" value="Chromosome"/>
</dbReference>
<evidence type="ECO:0000256" key="2">
    <source>
        <dbReference type="ARBA" id="ARBA00022827"/>
    </source>
</evidence>
<reference evidence="4 5" key="1">
    <citation type="submission" date="2019-08" db="EMBL/GenBank/DDBJ databases">
        <title>Hyperibacter terrae gen. nov., sp. nov. and Hyperibacter viscosus sp. nov., two new members in the family Rhodospirillaceae isolated from the rhizosphere of Hypericum perforatum.</title>
        <authorList>
            <person name="Noviana Z."/>
        </authorList>
    </citation>
    <scope>NUCLEOTIDE SEQUENCE [LARGE SCALE GENOMIC DNA]</scope>
    <source>
        <strain evidence="4 5">R5913</strain>
    </source>
</reference>
<dbReference type="Gene3D" id="3.30.465.10">
    <property type="match status" value="1"/>
</dbReference>